<dbReference type="InterPro" id="IPR001841">
    <property type="entry name" value="Znf_RING"/>
</dbReference>
<dbReference type="Pfam" id="PF13696">
    <property type="entry name" value="zf-CCHC_2"/>
    <property type="match status" value="1"/>
</dbReference>
<dbReference type="Gene3D" id="4.10.60.10">
    <property type="entry name" value="Zinc finger, CCHC-type"/>
    <property type="match status" value="1"/>
</dbReference>
<dbReference type="PROSITE" id="PS50158">
    <property type="entry name" value="ZF_CCHC"/>
    <property type="match status" value="1"/>
</dbReference>
<dbReference type="InterPro" id="IPR036875">
    <property type="entry name" value="Znf_CCHC_sf"/>
</dbReference>
<feature type="domain" description="CCHC-type" evidence="10">
    <location>
        <begin position="223"/>
        <end position="237"/>
    </location>
</feature>
<dbReference type="PROSITE" id="PS50089">
    <property type="entry name" value="ZF_RING_2"/>
    <property type="match status" value="1"/>
</dbReference>
<feature type="compositionally biased region" description="Pro residues" evidence="8">
    <location>
        <begin position="526"/>
        <end position="536"/>
    </location>
</feature>
<feature type="region of interest" description="Disordered" evidence="8">
    <location>
        <begin position="421"/>
        <end position="469"/>
    </location>
</feature>
<evidence type="ECO:0000313" key="12">
    <source>
        <dbReference type="EMBL" id="WFC99664.1"/>
    </source>
</evidence>
<name>A0AAJ5YSJ5_9BASI</name>
<dbReference type="SMART" id="SM01180">
    <property type="entry name" value="DWNN"/>
    <property type="match status" value="1"/>
</dbReference>
<organism evidence="12 13">
    <name type="scientific">Malassezia yamatoensis</name>
    <dbReference type="NCBI Taxonomy" id="253288"/>
    <lineage>
        <taxon>Eukaryota</taxon>
        <taxon>Fungi</taxon>
        <taxon>Dikarya</taxon>
        <taxon>Basidiomycota</taxon>
        <taxon>Ustilaginomycotina</taxon>
        <taxon>Malasseziomycetes</taxon>
        <taxon>Malasseziales</taxon>
        <taxon>Malasseziaceae</taxon>
        <taxon>Malassezia</taxon>
    </lineage>
</organism>
<feature type="compositionally biased region" description="Basic and acidic residues" evidence="8">
    <location>
        <begin position="602"/>
        <end position="619"/>
    </location>
</feature>
<dbReference type="PROSITE" id="PS51282">
    <property type="entry name" value="DWNN"/>
    <property type="match status" value="1"/>
</dbReference>
<evidence type="ECO:0000256" key="5">
    <source>
        <dbReference type="ARBA" id="ARBA00022833"/>
    </source>
</evidence>
<dbReference type="PANTHER" id="PTHR15439">
    <property type="entry name" value="RETINOBLASTOMA-BINDING PROTEIN 6"/>
    <property type="match status" value="1"/>
</dbReference>
<dbReference type="SMART" id="SM00184">
    <property type="entry name" value="RING"/>
    <property type="match status" value="1"/>
</dbReference>
<evidence type="ECO:0000256" key="2">
    <source>
        <dbReference type="ARBA" id="ARBA00022664"/>
    </source>
</evidence>
<comment type="subcellular location">
    <subcellularLocation>
        <location evidence="1">Nucleus</location>
    </subcellularLocation>
</comment>
<keyword evidence="6" id="KW-0539">Nucleus</keyword>
<feature type="region of interest" description="Disordered" evidence="8">
    <location>
        <begin position="189"/>
        <end position="213"/>
    </location>
</feature>
<sequence>MATSAVYYKFRSQKEPQRLAFDGTGISIWDLKREIILQNKMGKGADFDLAVFDADTEEGVFHARLTQEYKDDNASLPRSSHVLVKRLPPSRPGRGNAQLYVSDVQPSTGVSETKPSNTAMQSTPTYRGPMTKRFDAPNLSASASNGAPTASSEQGNDEAARIAAMFQATTEQWDETQEKMAHATYRERGGMPRRAPTTRPGGAYHQPNMPEVERPPPPAGYICYRCGQKGHWIQECPTNDNQDYDNRPRFKRTTGIPKSMLKTVEQPTAEQMSGVMVTPDGSYVIATPDSESWNRSKSRARPLSKTDVYQSVPSDPSLACPYCSKLLRNAVVTPCCHTSFCEECVQTYLFEHDFLCPECEKHIPDIETVKIDEAKRKRVREYIDCTIERSEEAFEQGTKVDEEANAAANEAHQAELAIQAPTGHPQSVSSTDAPPDNVETAKSTDLPNDNHSSSSMPIPMPMPGNPNTEMPVFNPQLVQQLAMMLQNPNLPMPMRMQMQMQMQFQQMLFFQMFPGGAPNGSTGMPPGMPPGIPPGMSPETFPGIASEASSPGTPNPPNHSSEMPALSAQRPGGSASPMPNSAGSPYGSREVTLSPPHASRRRAADAGSGRDAKNARRRL</sequence>
<feature type="compositionally biased region" description="Low complexity" evidence="8">
    <location>
        <begin position="515"/>
        <end position="525"/>
    </location>
</feature>
<dbReference type="InterPro" id="IPR025829">
    <property type="entry name" value="Zn_knuckle_CX2CX3GHX4C"/>
</dbReference>
<dbReference type="InterPro" id="IPR001878">
    <property type="entry name" value="Znf_CCHC"/>
</dbReference>
<evidence type="ECO:0000256" key="6">
    <source>
        <dbReference type="ARBA" id="ARBA00023242"/>
    </source>
</evidence>
<dbReference type="SMART" id="SM00343">
    <property type="entry name" value="ZnF_C2HC"/>
    <property type="match status" value="1"/>
</dbReference>
<dbReference type="Gene3D" id="3.10.20.90">
    <property type="entry name" value="Phosphatidylinositol 3-kinase Catalytic Subunit, Chain A, domain 1"/>
    <property type="match status" value="1"/>
</dbReference>
<protein>
    <submittedName>
        <fullName evidence="12">Protein mpe1</fullName>
    </submittedName>
</protein>
<dbReference type="Pfam" id="PF08783">
    <property type="entry name" value="DWNN"/>
    <property type="match status" value="1"/>
</dbReference>
<dbReference type="GO" id="GO:0006397">
    <property type="term" value="P:mRNA processing"/>
    <property type="evidence" value="ECO:0007669"/>
    <property type="project" value="UniProtKB-KW"/>
</dbReference>
<keyword evidence="2" id="KW-0507">mRNA processing</keyword>
<feature type="compositionally biased region" description="Polar residues" evidence="8">
    <location>
        <begin position="104"/>
        <end position="125"/>
    </location>
</feature>
<dbReference type="GO" id="GO:0061630">
    <property type="term" value="F:ubiquitin protein ligase activity"/>
    <property type="evidence" value="ECO:0007669"/>
    <property type="project" value="InterPro"/>
</dbReference>
<evidence type="ECO:0000259" key="11">
    <source>
        <dbReference type="PROSITE" id="PS51282"/>
    </source>
</evidence>
<evidence type="ECO:0000259" key="10">
    <source>
        <dbReference type="PROSITE" id="PS50158"/>
    </source>
</evidence>
<gene>
    <name evidence="12" type="primary">MPE1</name>
    <name evidence="12" type="ORF">MYAM1_002409</name>
</gene>
<proteinExistence type="predicted"/>
<dbReference type="SUPFAM" id="SSF57756">
    <property type="entry name" value="Retrovirus zinc finger-like domains"/>
    <property type="match status" value="1"/>
</dbReference>
<evidence type="ECO:0000256" key="1">
    <source>
        <dbReference type="ARBA" id="ARBA00004123"/>
    </source>
</evidence>
<dbReference type="CDD" id="cd16620">
    <property type="entry name" value="vRING-HC-C4C4_RBBP6"/>
    <property type="match status" value="1"/>
</dbReference>
<dbReference type="GO" id="GO:0008270">
    <property type="term" value="F:zinc ion binding"/>
    <property type="evidence" value="ECO:0007669"/>
    <property type="project" value="UniProtKB-KW"/>
</dbReference>
<dbReference type="GO" id="GO:0006511">
    <property type="term" value="P:ubiquitin-dependent protein catabolic process"/>
    <property type="evidence" value="ECO:0007669"/>
    <property type="project" value="TreeGrafter"/>
</dbReference>
<dbReference type="Pfam" id="PF13920">
    <property type="entry name" value="zf-C3HC4_3"/>
    <property type="match status" value="1"/>
</dbReference>
<dbReference type="InterPro" id="IPR014891">
    <property type="entry name" value="DWNN_domain"/>
</dbReference>
<feature type="region of interest" description="Disordered" evidence="8">
    <location>
        <begin position="104"/>
        <end position="155"/>
    </location>
</feature>
<dbReference type="GO" id="GO:0005634">
    <property type="term" value="C:nucleus"/>
    <property type="evidence" value="ECO:0007669"/>
    <property type="project" value="UniProtKB-SubCell"/>
</dbReference>
<feature type="compositionally biased region" description="Polar residues" evidence="8">
    <location>
        <begin position="139"/>
        <end position="154"/>
    </location>
</feature>
<feature type="domain" description="RING-type" evidence="9">
    <location>
        <begin position="320"/>
        <end position="360"/>
    </location>
</feature>
<dbReference type="Proteomes" id="UP001219567">
    <property type="component" value="Chromosome 3"/>
</dbReference>
<evidence type="ECO:0000256" key="4">
    <source>
        <dbReference type="ARBA" id="ARBA00022771"/>
    </source>
</evidence>
<evidence type="ECO:0000256" key="8">
    <source>
        <dbReference type="SAM" id="MobiDB-lite"/>
    </source>
</evidence>
<feature type="domain" description="DWNN" evidence="11">
    <location>
        <begin position="6"/>
        <end position="88"/>
    </location>
</feature>
<dbReference type="PANTHER" id="PTHR15439:SF0">
    <property type="entry name" value="CELL DIVISION CYCLE AND APOPTOSIS REGULATOR PROTEIN 1-RELATED"/>
    <property type="match status" value="1"/>
</dbReference>
<evidence type="ECO:0000259" key="9">
    <source>
        <dbReference type="PROSITE" id="PS50089"/>
    </source>
</evidence>
<keyword evidence="3" id="KW-0479">Metal-binding</keyword>
<dbReference type="SUPFAM" id="SSF57850">
    <property type="entry name" value="RING/U-box"/>
    <property type="match status" value="1"/>
</dbReference>
<feature type="compositionally biased region" description="Polar residues" evidence="8">
    <location>
        <begin position="440"/>
        <end position="451"/>
    </location>
</feature>
<dbReference type="InterPro" id="IPR033489">
    <property type="entry name" value="RBBP6"/>
</dbReference>
<evidence type="ECO:0000256" key="3">
    <source>
        <dbReference type="ARBA" id="ARBA00022723"/>
    </source>
</evidence>
<keyword evidence="5" id="KW-0862">Zinc</keyword>
<evidence type="ECO:0000313" key="13">
    <source>
        <dbReference type="Proteomes" id="UP001219567"/>
    </source>
</evidence>
<dbReference type="InterPro" id="IPR013083">
    <property type="entry name" value="Znf_RING/FYVE/PHD"/>
</dbReference>
<dbReference type="GO" id="GO:0016567">
    <property type="term" value="P:protein ubiquitination"/>
    <property type="evidence" value="ECO:0007669"/>
    <property type="project" value="InterPro"/>
</dbReference>
<dbReference type="GO" id="GO:0003676">
    <property type="term" value="F:nucleic acid binding"/>
    <property type="evidence" value="ECO:0007669"/>
    <property type="project" value="InterPro"/>
</dbReference>
<reference evidence="12 13" key="1">
    <citation type="submission" date="2023-03" db="EMBL/GenBank/DDBJ databases">
        <title>Mating type loci evolution in Malassezia.</title>
        <authorList>
            <person name="Coelho M.A."/>
        </authorList>
    </citation>
    <scope>NUCLEOTIDE SEQUENCE [LARGE SCALE GENOMIC DNA]</scope>
    <source>
        <strain evidence="12 13">CBS 9725</strain>
    </source>
</reference>
<dbReference type="EMBL" id="CP119945">
    <property type="protein sequence ID" value="WFC99664.1"/>
    <property type="molecule type" value="Genomic_DNA"/>
</dbReference>
<dbReference type="Gene3D" id="3.30.40.10">
    <property type="entry name" value="Zinc/RING finger domain, C3HC4 (zinc finger)"/>
    <property type="match status" value="1"/>
</dbReference>
<accession>A0AAJ5YSJ5</accession>
<keyword evidence="13" id="KW-1185">Reference proteome</keyword>
<feature type="region of interest" description="Disordered" evidence="8">
    <location>
        <begin position="515"/>
        <end position="619"/>
    </location>
</feature>
<evidence type="ECO:0000256" key="7">
    <source>
        <dbReference type="PROSITE-ProRule" id="PRU00047"/>
    </source>
</evidence>
<keyword evidence="4 7" id="KW-0863">Zinc-finger</keyword>
<dbReference type="AlphaFoldDB" id="A0AAJ5YSJ5"/>